<comment type="caution">
    <text evidence="4">The sequence shown here is derived from an EMBL/GenBank/DDBJ whole genome shotgun (WGS) entry which is preliminary data.</text>
</comment>
<evidence type="ECO:0000259" key="3">
    <source>
        <dbReference type="Pfam" id="PF18142"/>
    </source>
</evidence>
<dbReference type="PANTHER" id="PTHR38793">
    <property type="entry name" value="SLATT_FUNGAL DOMAIN-CONTAINING PROTEIN-RELATED"/>
    <property type="match status" value="1"/>
</dbReference>
<keyword evidence="2" id="KW-1133">Transmembrane helix</keyword>
<reference evidence="5" key="1">
    <citation type="journal article" date="2017" name="Nat. Microbiol.">
        <title>Global analysis of biosynthetic gene clusters reveals vast potential of secondary metabolite production in Penicillium species.</title>
        <authorList>
            <person name="Nielsen J.C."/>
            <person name="Grijseels S."/>
            <person name="Prigent S."/>
            <person name="Ji B."/>
            <person name="Dainat J."/>
            <person name="Nielsen K.F."/>
            <person name="Frisvad J.C."/>
            <person name="Workman M."/>
            <person name="Nielsen J."/>
        </authorList>
    </citation>
    <scope>NUCLEOTIDE SEQUENCE [LARGE SCALE GENOMIC DNA]</scope>
    <source>
        <strain evidence="5">IBT 24891</strain>
    </source>
</reference>
<feature type="transmembrane region" description="Helical" evidence="2">
    <location>
        <begin position="75"/>
        <end position="96"/>
    </location>
</feature>
<feature type="region of interest" description="Disordered" evidence="1">
    <location>
        <begin position="171"/>
        <end position="211"/>
    </location>
</feature>
<dbReference type="AlphaFoldDB" id="A0A1V6SN66"/>
<keyword evidence="2" id="KW-0472">Membrane</keyword>
<proteinExistence type="predicted"/>
<keyword evidence="2" id="KW-0812">Transmembrane</keyword>
<gene>
    <name evidence="4" type="ORF">PENSTE_c030G09953</name>
</gene>
<dbReference type="InterPro" id="IPR041622">
    <property type="entry name" value="SLATT_fungi"/>
</dbReference>
<evidence type="ECO:0000256" key="1">
    <source>
        <dbReference type="SAM" id="MobiDB-lite"/>
    </source>
</evidence>
<dbReference type="Pfam" id="PF18142">
    <property type="entry name" value="SLATT_fungal"/>
    <property type="match status" value="1"/>
</dbReference>
<evidence type="ECO:0000313" key="4">
    <source>
        <dbReference type="EMBL" id="OQE15109.1"/>
    </source>
</evidence>
<feature type="transmembrane region" description="Helical" evidence="2">
    <location>
        <begin position="46"/>
        <end position="69"/>
    </location>
</feature>
<name>A0A1V6SN66_9EURO</name>
<dbReference type="PANTHER" id="PTHR38793:SF3">
    <property type="entry name" value="SMODS AND SLOG-ASSOCIATING 2TM EFFECTOR DOMAIN-CONTAINING PROTEIN"/>
    <property type="match status" value="1"/>
</dbReference>
<accession>A0A1V6SN66</accession>
<dbReference type="EMBL" id="MLKD01000030">
    <property type="protein sequence ID" value="OQE15109.1"/>
    <property type="molecule type" value="Genomic_DNA"/>
</dbReference>
<dbReference type="Proteomes" id="UP000191285">
    <property type="component" value="Unassembled WGS sequence"/>
</dbReference>
<dbReference type="NCBIfam" id="NF033635">
    <property type="entry name" value="SLATT_fungal"/>
    <property type="match status" value="1"/>
</dbReference>
<sequence length="211" mass="23514">MSDLHQSSSQDPYDDPQIYVTYEAATADLRNELVRKEKHMKFQYRFISIIFNLIAITQVIIGATITALGPSGGEHIVAITILGAFNTSIAGLLALLKGRGLPERLRRNMIEIAKVSKFIQERAILLRYGNSQISHDAISSLLQEVFQEYNVAQQIIERNQTDTYADERLPQDSVAHEDITNGPPNEPVLDANKKNGKARQMDEEMGTVSSG</sequence>
<organism evidence="4 5">
    <name type="scientific">Penicillium steckii</name>
    <dbReference type="NCBI Taxonomy" id="303698"/>
    <lineage>
        <taxon>Eukaryota</taxon>
        <taxon>Fungi</taxon>
        <taxon>Dikarya</taxon>
        <taxon>Ascomycota</taxon>
        <taxon>Pezizomycotina</taxon>
        <taxon>Eurotiomycetes</taxon>
        <taxon>Eurotiomycetidae</taxon>
        <taxon>Eurotiales</taxon>
        <taxon>Aspergillaceae</taxon>
        <taxon>Penicillium</taxon>
    </lineage>
</organism>
<evidence type="ECO:0000313" key="5">
    <source>
        <dbReference type="Proteomes" id="UP000191285"/>
    </source>
</evidence>
<dbReference type="OrthoDB" id="4472872at2759"/>
<evidence type="ECO:0000256" key="2">
    <source>
        <dbReference type="SAM" id="Phobius"/>
    </source>
</evidence>
<keyword evidence="5" id="KW-1185">Reference proteome</keyword>
<feature type="domain" description="SMODS and SLOG-associating 2TM effector" evidence="3">
    <location>
        <begin position="33"/>
        <end position="153"/>
    </location>
</feature>
<protein>
    <recommendedName>
        <fullName evidence="3">SMODS and SLOG-associating 2TM effector domain-containing protein</fullName>
    </recommendedName>
</protein>